<dbReference type="STRING" id="1576369.SAMN05421753_105102"/>
<evidence type="ECO:0000313" key="3">
    <source>
        <dbReference type="Proteomes" id="UP000199518"/>
    </source>
</evidence>
<dbReference type="PANTHER" id="PTHR34109">
    <property type="entry name" value="BNAUNNG04460D PROTEIN-RELATED"/>
    <property type="match status" value="1"/>
</dbReference>
<dbReference type="Proteomes" id="UP000199518">
    <property type="component" value="Unassembled WGS sequence"/>
</dbReference>
<dbReference type="RefSeq" id="WP_092048991.1">
    <property type="nucleotide sequence ID" value="NZ_FOQD01000005.1"/>
</dbReference>
<dbReference type="CDD" id="cd07246">
    <property type="entry name" value="VOC_like"/>
    <property type="match status" value="1"/>
</dbReference>
<dbReference type="InterPro" id="IPR037523">
    <property type="entry name" value="VOC_core"/>
</dbReference>
<dbReference type="AlphaFoldDB" id="A0A1I3F6H9"/>
<dbReference type="SUPFAM" id="SSF54593">
    <property type="entry name" value="Glyoxalase/Bleomycin resistance protein/Dihydroxybiphenyl dioxygenase"/>
    <property type="match status" value="1"/>
</dbReference>
<dbReference type="EMBL" id="FOQD01000005">
    <property type="protein sequence ID" value="SFI06750.1"/>
    <property type="molecule type" value="Genomic_DNA"/>
</dbReference>
<dbReference type="OrthoDB" id="9795306at2"/>
<gene>
    <name evidence="2" type="ORF">SAMN05421753_105102</name>
</gene>
<dbReference type="Gene3D" id="3.30.720.120">
    <property type="match status" value="1"/>
</dbReference>
<dbReference type="Gene3D" id="3.30.720.110">
    <property type="match status" value="1"/>
</dbReference>
<reference evidence="3" key="1">
    <citation type="submission" date="2016-10" db="EMBL/GenBank/DDBJ databases">
        <authorList>
            <person name="Varghese N."/>
            <person name="Submissions S."/>
        </authorList>
    </citation>
    <scope>NUCLEOTIDE SEQUENCE [LARGE SCALE GENOMIC DNA]</scope>
    <source>
        <strain evidence="3">DSM 26348</strain>
    </source>
</reference>
<dbReference type="PANTHER" id="PTHR34109:SF1">
    <property type="entry name" value="VOC DOMAIN-CONTAINING PROTEIN"/>
    <property type="match status" value="1"/>
</dbReference>
<dbReference type="Pfam" id="PF00903">
    <property type="entry name" value="Glyoxalase"/>
    <property type="match status" value="1"/>
</dbReference>
<evidence type="ECO:0000259" key="1">
    <source>
        <dbReference type="PROSITE" id="PS51819"/>
    </source>
</evidence>
<evidence type="ECO:0000313" key="2">
    <source>
        <dbReference type="EMBL" id="SFI06750.1"/>
    </source>
</evidence>
<accession>A0A1I3F6H9</accession>
<name>A0A1I3F6H9_9PLAN</name>
<proteinExistence type="predicted"/>
<dbReference type="InterPro" id="IPR029068">
    <property type="entry name" value="Glyas_Bleomycin-R_OHBP_Dase"/>
</dbReference>
<keyword evidence="3" id="KW-1185">Reference proteome</keyword>
<organism evidence="2 3">
    <name type="scientific">Planctomicrobium piriforme</name>
    <dbReference type="NCBI Taxonomy" id="1576369"/>
    <lineage>
        <taxon>Bacteria</taxon>
        <taxon>Pseudomonadati</taxon>
        <taxon>Planctomycetota</taxon>
        <taxon>Planctomycetia</taxon>
        <taxon>Planctomycetales</taxon>
        <taxon>Planctomycetaceae</taxon>
        <taxon>Planctomicrobium</taxon>
    </lineage>
</organism>
<protein>
    <submittedName>
        <fullName evidence="2">PhnB protein</fullName>
    </submittedName>
</protein>
<dbReference type="InterPro" id="IPR004360">
    <property type="entry name" value="Glyas_Fos-R_dOase_dom"/>
</dbReference>
<sequence>MTPTVLPPLSPMLAIKGAKAAMDWYKQYLGAEEIMRLTDPAGQVVHGELKVGGGVIMLAEEDPAHNLSPATAGHTTVILNLIVDEVDSLFASAIAGGSTVIFPVNDQFYGYRSGRFQDPFGHQWIVGKLLEEMTEAEMQKRFDKLIGC</sequence>
<feature type="domain" description="VOC" evidence="1">
    <location>
        <begin position="7"/>
        <end position="129"/>
    </location>
</feature>
<dbReference type="PROSITE" id="PS51819">
    <property type="entry name" value="VOC"/>
    <property type="match status" value="1"/>
</dbReference>